<dbReference type="AlphaFoldDB" id="A0A6J6FKM6"/>
<dbReference type="InterPro" id="IPR029058">
    <property type="entry name" value="AB_hydrolase_fold"/>
</dbReference>
<dbReference type="Pfam" id="PF00561">
    <property type="entry name" value="Abhydrolase_1"/>
    <property type="match status" value="1"/>
</dbReference>
<protein>
    <submittedName>
        <fullName evidence="2">Unannotated protein</fullName>
    </submittedName>
</protein>
<reference evidence="2" key="1">
    <citation type="submission" date="2020-05" db="EMBL/GenBank/DDBJ databases">
        <authorList>
            <person name="Chiriac C."/>
            <person name="Salcher M."/>
            <person name="Ghai R."/>
            <person name="Kavagutti S V."/>
        </authorList>
    </citation>
    <scope>NUCLEOTIDE SEQUENCE</scope>
</reference>
<dbReference type="InterPro" id="IPR050266">
    <property type="entry name" value="AB_hydrolase_sf"/>
</dbReference>
<dbReference type="PANTHER" id="PTHR43798">
    <property type="entry name" value="MONOACYLGLYCEROL LIPASE"/>
    <property type="match status" value="1"/>
</dbReference>
<evidence type="ECO:0000259" key="1">
    <source>
        <dbReference type="Pfam" id="PF00561"/>
    </source>
</evidence>
<evidence type="ECO:0000313" key="2">
    <source>
        <dbReference type="EMBL" id="CAB4587524.1"/>
    </source>
</evidence>
<proteinExistence type="predicted"/>
<dbReference type="EMBL" id="CAEZUD010000016">
    <property type="protein sequence ID" value="CAB4587524.1"/>
    <property type="molecule type" value="Genomic_DNA"/>
</dbReference>
<dbReference type="SUPFAM" id="SSF53474">
    <property type="entry name" value="alpha/beta-Hydrolases"/>
    <property type="match status" value="1"/>
</dbReference>
<organism evidence="2">
    <name type="scientific">freshwater metagenome</name>
    <dbReference type="NCBI Taxonomy" id="449393"/>
    <lineage>
        <taxon>unclassified sequences</taxon>
        <taxon>metagenomes</taxon>
        <taxon>ecological metagenomes</taxon>
    </lineage>
</organism>
<gene>
    <name evidence="2" type="ORF">UFOPK1778_00466</name>
</gene>
<dbReference type="Gene3D" id="3.40.50.1820">
    <property type="entry name" value="alpha/beta hydrolase"/>
    <property type="match status" value="1"/>
</dbReference>
<name>A0A6J6FKM6_9ZZZZ</name>
<dbReference type="InterPro" id="IPR000073">
    <property type="entry name" value="AB_hydrolase_1"/>
</dbReference>
<feature type="domain" description="AB hydrolase-1" evidence="1">
    <location>
        <begin position="25"/>
        <end position="221"/>
    </location>
</feature>
<accession>A0A6J6FKM6</accession>
<sequence length="265" mass="29795">MTTRFQYVDTKLGQLHIATQGEGFPLILLHQTPRSWDEYRELIPLLAPHYRVIAMDMYGFGQSAKFPKPHTIEKFGEGVIALADALGIQKFNLMGHHTGALVALETTAQNPDRIAKLIISASPYTDAAYREEHKDGDGVDDAPISEDGRHLMENWAKRYPFYPQGKPEILNRFIHDSLNFGVDPLDGHQACARYVIEDKLERITPEVLLIAPTEDPFAFPQIEKFQRALTKAKTLQTAVIEGGMIPLMEEKSPEVAKAVLKFLNT</sequence>
<dbReference type="PRINTS" id="PR00111">
    <property type="entry name" value="ABHYDROLASE"/>
</dbReference>